<sequence length="188" mass="21650">MKLFIDTCNWKLVLILKKDDQIIDSLILPDTKKVSDIALSTITKLLSKNNLKINDIQEFYLTNGPGSYTGVRVGLTIVKTLKTLNNEIKVYLMNSLAFQAANDQAISILDARGNKYYIGVYENQKSLIEETVVNLSELDDIKKTYNDFIIKKDNESLDYIQTFNLLEKKFRLVDEIEEILPLYIKNFI</sequence>
<dbReference type="Pfam" id="PF00814">
    <property type="entry name" value="TsaD"/>
    <property type="match status" value="1"/>
</dbReference>
<dbReference type="SUPFAM" id="SSF53067">
    <property type="entry name" value="Actin-like ATPase domain"/>
    <property type="match status" value="1"/>
</dbReference>
<protein>
    <submittedName>
        <fullName evidence="2">tRNA N6-adenosine(37)-N6-threonylcarbamoyltransferase complex dimerization subunit TsaB</fullName>
    </submittedName>
</protein>
<dbReference type="OrthoDB" id="9784166at2"/>
<keyword evidence="3" id="KW-1185">Reference proteome</keyword>
<dbReference type="InterPro" id="IPR000905">
    <property type="entry name" value="Gcp-like_dom"/>
</dbReference>
<dbReference type="Gene3D" id="3.30.420.200">
    <property type="match status" value="1"/>
</dbReference>
<name>A0A2K8P5Z3_9MOLU</name>
<dbReference type="InterPro" id="IPR022496">
    <property type="entry name" value="T6A_TsaB"/>
</dbReference>
<dbReference type="Proteomes" id="UP000232221">
    <property type="component" value="Chromosome"/>
</dbReference>
<gene>
    <name evidence="2" type="primary">tsaB</name>
    <name evidence="2" type="ORF">MCOLE_v1c05130</name>
</gene>
<dbReference type="Gene3D" id="3.30.420.40">
    <property type="match status" value="1"/>
</dbReference>
<keyword evidence="2" id="KW-0808">Transferase</keyword>
<reference evidence="2 3" key="1">
    <citation type="submission" date="2017-11" db="EMBL/GenBank/DDBJ databases">
        <title>Genome sequence of Mesoplasma coleopterae BARC 779 (ATCC 49583).</title>
        <authorList>
            <person name="Lo W.-S."/>
            <person name="Kuo C.-H."/>
        </authorList>
    </citation>
    <scope>NUCLEOTIDE SEQUENCE [LARGE SCALE GENOMIC DNA]</scope>
    <source>
        <strain evidence="2 3">BARC 779</strain>
    </source>
</reference>
<accession>A0A2K8P5Z3</accession>
<organism evidence="2 3">
    <name type="scientific">Mesoplasma coleopterae</name>
    <dbReference type="NCBI Taxonomy" id="324078"/>
    <lineage>
        <taxon>Bacteria</taxon>
        <taxon>Bacillati</taxon>
        <taxon>Mycoplasmatota</taxon>
        <taxon>Mollicutes</taxon>
        <taxon>Entomoplasmatales</taxon>
        <taxon>Entomoplasmataceae</taxon>
        <taxon>Mesoplasma</taxon>
    </lineage>
</organism>
<dbReference type="EMBL" id="CP024968">
    <property type="protein sequence ID" value="ATZ21025.1"/>
    <property type="molecule type" value="Genomic_DNA"/>
</dbReference>
<evidence type="ECO:0000313" key="2">
    <source>
        <dbReference type="EMBL" id="ATZ21025.1"/>
    </source>
</evidence>
<dbReference type="NCBIfam" id="TIGR03725">
    <property type="entry name" value="T6A_YeaZ"/>
    <property type="match status" value="1"/>
</dbReference>
<dbReference type="GO" id="GO:0016740">
    <property type="term" value="F:transferase activity"/>
    <property type="evidence" value="ECO:0007669"/>
    <property type="project" value="UniProtKB-KW"/>
</dbReference>
<dbReference type="InterPro" id="IPR043129">
    <property type="entry name" value="ATPase_NBD"/>
</dbReference>
<dbReference type="AlphaFoldDB" id="A0A2K8P5Z3"/>
<feature type="domain" description="Gcp-like" evidence="1">
    <location>
        <begin position="35"/>
        <end position="141"/>
    </location>
</feature>
<proteinExistence type="predicted"/>
<dbReference type="GO" id="GO:0002949">
    <property type="term" value="P:tRNA threonylcarbamoyladenosine modification"/>
    <property type="evidence" value="ECO:0007669"/>
    <property type="project" value="InterPro"/>
</dbReference>
<evidence type="ECO:0000313" key="3">
    <source>
        <dbReference type="Proteomes" id="UP000232221"/>
    </source>
</evidence>
<evidence type="ECO:0000259" key="1">
    <source>
        <dbReference type="Pfam" id="PF00814"/>
    </source>
</evidence>
<dbReference type="RefSeq" id="WP_100671213.1">
    <property type="nucleotide sequence ID" value="NZ_CP022510.1"/>
</dbReference>
<dbReference type="KEGG" id="mcol:MCOLE_v1c05130"/>